<evidence type="ECO:0000256" key="7">
    <source>
        <dbReference type="RuleBase" id="RU003870"/>
    </source>
</evidence>
<dbReference type="SUPFAM" id="SSF56053">
    <property type="entry name" value="Ribosomal protein L6"/>
    <property type="match status" value="2"/>
</dbReference>
<evidence type="ECO:0000256" key="3">
    <source>
        <dbReference type="ARBA" id="ARBA00022980"/>
    </source>
</evidence>
<dbReference type="GO" id="GO:0003735">
    <property type="term" value="F:structural constituent of ribosome"/>
    <property type="evidence" value="ECO:0007669"/>
    <property type="project" value="UniProtKB-UniRule"/>
</dbReference>
<keyword evidence="2 5" id="KW-0694">RNA-binding</keyword>
<proteinExistence type="inferred from homology"/>
<dbReference type="RefSeq" id="WP_185660271.1">
    <property type="nucleotide sequence ID" value="NZ_CAWPOO010000012.1"/>
</dbReference>
<dbReference type="Proteomes" id="UP000526501">
    <property type="component" value="Unassembled WGS sequence"/>
</dbReference>
<evidence type="ECO:0000256" key="2">
    <source>
        <dbReference type="ARBA" id="ARBA00022884"/>
    </source>
</evidence>
<evidence type="ECO:0000256" key="4">
    <source>
        <dbReference type="ARBA" id="ARBA00023274"/>
    </source>
</evidence>
<sequence>MSRIGKLPVEIPAGVKVDVSGTTVKVEGPKGKLEKTFNSAVAVVIEDGQVKVSPADSTRFANSMYGTARSIISNMVQGVVEGYSKDLEISGVGFQANLKGKVLNLKLGYSHDCNYDIPEGVTITVDGGTKVKVSGIDKHMVGQAAASIKKFAPIEPYKGKGVRIVGEHVIRKEGKSV</sequence>
<feature type="domain" description="Large ribosomal subunit protein uL6 alpha-beta" evidence="8">
    <location>
        <begin position="91"/>
        <end position="163"/>
    </location>
</feature>
<comment type="subunit">
    <text evidence="5">Part of the 50S ribosomal subunit.</text>
</comment>
<keyword evidence="4 5" id="KW-0687">Ribonucleoprotein</keyword>
<dbReference type="EMBL" id="JACHVC010000012">
    <property type="protein sequence ID" value="MBC2606392.1"/>
    <property type="molecule type" value="Genomic_DNA"/>
</dbReference>
<dbReference type="PIRSF" id="PIRSF002162">
    <property type="entry name" value="Ribosomal_L6"/>
    <property type="match status" value="1"/>
</dbReference>
<dbReference type="PANTHER" id="PTHR11655">
    <property type="entry name" value="60S/50S RIBOSOMAL PROTEIN L6/L9"/>
    <property type="match status" value="1"/>
</dbReference>
<dbReference type="PANTHER" id="PTHR11655:SF14">
    <property type="entry name" value="LARGE RIBOSOMAL SUBUNIT PROTEIN UL6M"/>
    <property type="match status" value="1"/>
</dbReference>
<evidence type="ECO:0000256" key="1">
    <source>
        <dbReference type="ARBA" id="ARBA00022730"/>
    </source>
</evidence>
<dbReference type="Gene3D" id="3.90.930.12">
    <property type="entry name" value="Ribosomal protein L6, alpha-beta domain"/>
    <property type="match status" value="2"/>
</dbReference>
<dbReference type="NCBIfam" id="TIGR03654">
    <property type="entry name" value="L6_bact"/>
    <property type="match status" value="1"/>
</dbReference>
<organism evidence="9 10">
    <name type="scientific">Pelagicoccus albus</name>
    <dbReference type="NCBI Taxonomy" id="415222"/>
    <lineage>
        <taxon>Bacteria</taxon>
        <taxon>Pseudomonadati</taxon>
        <taxon>Verrucomicrobiota</taxon>
        <taxon>Opitutia</taxon>
        <taxon>Puniceicoccales</taxon>
        <taxon>Pelagicoccaceae</taxon>
        <taxon>Pelagicoccus</taxon>
    </lineage>
</organism>
<evidence type="ECO:0000313" key="10">
    <source>
        <dbReference type="Proteomes" id="UP000526501"/>
    </source>
</evidence>
<dbReference type="PRINTS" id="PR00059">
    <property type="entry name" value="RIBOSOMALL6"/>
</dbReference>
<dbReference type="AlphaFoldDB" id="A0A7X1B6E4"/>
<dbReference type="GO" id="GO:0019843">
    <property type="term" value="F:rRNA binding"/>
    <property type="evidence" value="ECO:0007669"/>
    <property type="project" value="UniProtKB-UniRule"/>
</dbReference>
<dbReference type="GO" id="GO:0022625">
    <property type="term" value="C:cytosolic large ribosomal subunit"/>
    <property type="evidence" value="ECO:0007669"/>
    <property type="project" value="UniProtKB-UniRule"/>
</dbReference>
<evidence type="ECO:0000259" key="8">
    <source>
        <dbReference type="Pfam" id="PF00347"/>
    </source>
</evidence>
<accession>A0A7X1B6E4</accession>
<dbReference type="InterPro" id="IPR020040">
    <property type="entry name" value="Ribosomal_uL6_a/b-dom"/>
</dbReference>
<dbReference type="FunFam" id="3.90.930.12:FF:000002">
    <property type="entry name" value="50S ribosomal protein L6"/>
    <property type="match status" value="1"/>
</dbReference>
<gene>
    <name evidence="5 9" type="primary">rplF</name>
    <name evidence="9" type="ORF">H5P27_10075</name>
</gene>
<comment type="similarity">
    <text evidence="5 6">Belongs to the universal ribosomal protein uL6 family.</text>
</comment>
<dbReference type="InterPro" id="IPR036789">
    <property type="entry name" value="Ribosomal_uL6-like_a/b-dom_sf"/>
</dbReference>
<dbReference type="InterPro" id="IPR019906">
    <property type="entry name" value="Ribosomal_uL6_bac-type"/>
</dbReference>
<dbReference type="HAMAP" id="MF_01365_B">
    <property type="entry name" value="Ribosomal_uL6_B"/>
    <property type="match status" value="1"/>
</dbReference>
<reference evidence="9 10" key="1">
    <citation type="submission" date="2020-07" db="EMBL/GenBank/DDBJ databases">
        <authorList>
            <person name="Feng X."/>
        </authorList>
    </citation>
    <scope>NUCLEOTIDE SEQUENCE [LARGE SCALE GENOMIC DNA]</scope>
    <source>
        <strain evidence="9 10">JCM23202</strain>
    </source>
</reference>
<dbReference type="GO" id="GO:0002181">
    <property type="term" value="P:cytoplasmic translation"/>
    <property type="evidence" value="ECO:0007669"/>
    <property type="project" value="TreeGrafter"/>
</dbReference>
<keyword evidence="10" id="KW-1185">Reference proteome</keyword>
<dbReference type="Pfam" id="PF00347">
    <property type="entry name" value="Ribosomal_L6"/>
    <property type="match status" value="2"/>
</dbReference>
<comment type="function">
    <text evidence="5 7">This protein binds to the 23S rRNA, and is important in its secondary structure. It is located near the subunit interface in the base of the L7/L12 stalk, and near the tRNA binding site of the peptidyltransferase center.</text>
</comment>
<name>A0A7X1B6E4_9BACT</name>
<evidence type="ECO:0000256" key="5">
    <source>
        <dbReference type="HAMAP-Rule" id="MF_01365"/>
    </source>
</evidence>
<dbReference type="InterPro" id="IPR000702">
    <property type="entry name" value="Ribosomal_uL6-like"/>
</dbReference>
<comment type="caution">
    <text evidence="9">The sequence shown here is derived from an EMBL/GenBank/DDBJ whole genome shotgun (WGS) entry which is preliminary data.</text>
</comment>
<evidence type="ECO:0000256" key="6">
    <source>
        <dbReference type="RuleBase" id="RU003869"/>
    </source>
</evidence>
<evidence type="ECO:0000313" key="9">
    <source>
        <dbReference type="EMBL" id="MBC2606392.1"/>
    </source>
</evidence>
<protein>
    <recommendedName>
        <fullName evidence="5">Large ribosomal subunit protein uL6</fullName>
    </recommendedName>
</protein>
<feature type="domain" description="Large ribosomal subunit protein uL6 alpha-beta" evidence="8">
    <location>
        <begin position="11"/>
        <end position="82"/>
    </location>
</feature>
<keyword evidence="1 5" id="KW-0699">rRNA-binding</keyword>
<keyword evidence="3 5" id="KW-0689">Ribosomal protein</keyword>